<comment type="caution">
    <text evidence="11">The sequence shown here is derived from an EMBL/GenBank/DDBJ whole genome shotgun (WGS) entry which is preliminary data.</text>
</comment>
<dbReference type="GO" id="GO:0004252">
    <property type="term" value="F:serine-type endopeptidase activity"/>
    <property type="evidence" value="ECO:0007669"/>
    <property type="project" value="InterPro"/>
</dbReference>
<sequence length="494" mass="53934">MQGLLSLRFASSNLSKRLANNSSLLLSHPYKTFTKPTHPYQNHSLSLSHLTIHSCQSHHIHNLPAKFLHGFLSKHFLSISSNSHFRVSSKNLTDCKVGFFIARFARGYSGSNPILGSYRRGWRSRFNRLSADDVVLGLIIANAAVFMLWRTVDQKFMMENFMVISVDNFRSGRVHTLITSAFSHIDIGHIVSNMIGLYFFGTNLYLAGAIGGSVFYLLHHGFMALSSKGQGMWVRDPSRTPGLGASGAVNAIMLLDIFLNPRATLFFDFIIPVPAILLGIFLIGKDMLRIVEGDSNISGSAHLGGAAVAAITWARIKSHKNEVTETDNDQASSHPIGGVTHGNHLKAGASDIREQLYELQSSAQSDAATMVLSISGSSGLDCGEQVHSPVINSAEVDEKSSLRFMAAAGCFGSDKDSGQVLKGSSPFKLVQDYASEDCSKNNEDLCLKDEIPKTASNLVTNGFEDLQQQEPPYGLDHSTTNNVHGVRIQTLYNE</sequence>
<dbReference type="GO" id="GO:0016020">
    <property type="term" value="C:membrane"/>
    <property type="evidence" value="ECO:0007669"/>
    <property type="project" value="UniProtKB-SubCell"/>
</dbReference>
<evidence type="ECO:0000256" key="1">
    <source>
        <dbReference type="ARBA" id="ARBA00004141"/>
    </source>
</evidence>
<keyword evidence="8 9" id="KW-0472">Membrane</keyword>
<name>A0AAV1SMT4_9ROSI</name>
<dbReference type="PANTHER" id="PTHR43731:SF14">
    <property type="entry name" value="PRESENILIN-ASSOCIATED RHOMBOID-LIKE PROTEIN, MITOCHONDRIAL"/>
    <property type="match status" value="1"/>
</dbReference>
<feature type="transmembrane region" description="Helical" evidence="9">
    <location>
        <begin position="129"/>
        <end position="149"/>
    </location>
</feature>
<comment type="similarity">
    <text evidence="2">Belongs to the peptidase S54 family.</text>
</comment>
<evidence type="ECO:0000256" key="9">
    <source>
        <dbReference type="SAM" id="Phobius"/>
    </source>
</evidence>
<gene>
    <name evidence="11" type="ORF">DCAF_LOCUS24474</name>
</gene>
<keyword evidence="4 9" id="KW-0812">Transmembrane</keyword>
<evidence type="ECO:0000256" key="3">
    <source>
        <dbReference type="ARBA" id="ARBA00022670"/>
    </source>
</evidence>
<reference evidence="11 12" key="1">
    <citation type="submission" date="2024-01" db="EMBL/GenBank/DDBJ databases">
        <authorList>
            <person name="Waweru B."/>
        </authorList>
    </citation>
    <scope>NUCLEOTIDE SEQUENCE [LARGE SCALE GENOMIC DNA]</scope>
</reference>
<dbReference type="Gene3D" id="1.20.1540.10">
    <property type="entry name" value="Rhomboid-like"/>
    <property type="match status" value="1"/>
</dbReference>
<dbReference type="GO" id="GO:0006508">
    <property type="term" value="P:proteolysis"/>
    <property type="evidence" value="ECO:0007669"/>
    <property type="project" value="UniProtKB-KW"/>
</dbReference>
<keyword evidence="3" id="KW-0645">Protease</keyword>
<feature type="domain" description="Peptidase S54 rhomboid" evidence="10">
    <location>
        <begin position="172"/>
        <end position="311"/>
    </location>
</feature>
<evidence type="ECO:0000256" key="8">
    <source>
        <dbReference type="ARBA" id="ARBA00023136"/>
    </source>
</evidence>
<dbReference type="AlphaFoldDB" id="A0AAV1SMT4"/>
<evidence type="ECO:0000256" key="4">
    <source>
        <dbReference type="ARBA" id="ARBA00022692"/>
    </source>
</evidence>
<keyword evidence="5" id="KW-0378">Hydrolase</keyword>
<dbReference type="Pfam" id="PF01694">
    <property type="entry name" value="Rhomboid"/>
    <property type="match status" value="1"/>
</dbReference>
<evidence type="ECO:0000256" key="2">
    <source>
        <dbReference type="ARBA" id="ARBA00009045"/>
    </source>
</evidence>
<evidence type="ECO:0000256" key="5">
    <source>
        <dbReference type="ARBA" id="ARBA00022801"/>
    </source>
</evidence>
<keyword evidence="6" id="KW-0809">Transit peptide</keyword>
<evidence type="ECO:0000259" key="10">
    <source>
        <dbReference type="Pfam" id="PF01694"/>
    </source>
</evidence>
<evidence type="ECO:0000256" key="6">
    <source>
        <dbReference type="ARBA" id="ARBA00022946"/>
    </source>
</evidence>
<dbReference type="InterPro" id="IPR035952">
    <property type="entry name" value="Rhomboid-like_sf"/>
</dbReference>
<dbReference type="Proteomes" id="UP001314170">
    <property type="component" value="Unassembled WGS sequence"/>
</dbReference>
<dbReference type="InterPro" id="IPR022764">
    <property type="entry name" value="Peptidase_S54_rhomboid_dom"/>
</dbReference>
<organism evidence="11 12">
    <name type="scientific">Dovyalis caffra</name>
    <dbReference type="NCBI Taxonomy" id="77055"/>
    <lineage>
        <taxon>Eukaryota</taxon>
        <taxon>Viridiplantae</taxon>
        <taxon>Streptophyta</taxon>
        <taxon>Embryophyta</taxon>
        <taxon>Tracheophyta</taxon>
        <taxon>Spermatophyta</taxon>
        <taxon>Magnoliopsida</taxon>
        <taxon>eudicotyledons</taxon>
        <taxon>Gunneridae</taxon>
        <taxon>Pentapetalae</taxon>
        <taxon>rosids</taxon>
        <taxon>fabids</taxon>
        <taxon>Malpighiales</taxon>
        <taxon>Salicaceae</taxon>
        <taxon>Flacourtieae</taxon>
        <taxon>Dovyalis</taxon>
    </lineage>
</organism>
<feature type="transmembrane region" description="Helical" evidence="9">
    <location>
        <begin position="265"/>
        <end position="283"/>
    </location>
</feature>
<proteinExistence type="inferred from homology"/>
<dbReference type="SUPFAM" id="SSF144091">
    <property type="entry name" value="Rhomboid-like"/>
    <property type="match status" value="1"/>
</dbReference>
<dbReference type="FunFam" id="1.20.1540.10:FF:000018">
    <property type="entry name" value="RHOMBOID-like protein 12, mitochondrial"/>
    <property type="match status" value="1"/>
</dbReference>
<dbReference type="EMBL" id="CAWUPB010001194">
    <property type="protein sequence ID" value="CAK7352934.1"/>
    <property type="molecule type" value="Genomic_DNA"/>
</dbReference>
<feature type="transmembrane region" description="Helical" evidence="9">
    <location>
        <begin position="195"/>
        <end position="219"/>
    </location>
</feature>
<keyword evidence="12" id="KW-1185">Reference proteome</keyword>
<accession>A0AAV1SMT4</accession>
<dbReference type="InterPro" id="IPR050925">
    <property type="entry name" value="Rhomboid_protease_S54"/>
</dbReference>
<comment type="subcellular location">
    <subcellularLocation>
        <location evidence="1">Membrane</location>
        <topology evidence="1">Multi-pass membrane protein</topology>
    </subcellularLocation>
</comment>
<evidence type="ECO:0000256" key="7">
    <source>
        <dbReference type="ARBA" id="ARBA00022989"/>
    </source>
</evidence>
<dbReference type="PANTHER" id="PTHR43731">
    <property type="entry name" value="RHOMBOID PROTEASE"/>
    <property type="match status" value="1"/>
</dbReference>
<protein>
    <recommendedName>
        <fullName evidence="10">Peptidase S54 rhomboid domain-containing protein</fullName>
    </recommendedName>
</protein>
<evidence type="ECO:0000313" key="11">
    <source>
        <dbReference type="EMBL" id="CAK7352934.1"/>
    </source>
</evidence>
<evidence type="ECO:0000313" key="12">
    <source>
        <dbReference type="Proteomes" id="UP001314170"/>
    </source>
</evidence>
<keyword evidence="7 9" id="KW-1133">Transmembrane helix</keyword>